<proteinExistence type="predicted"/>
<evidence type="ECO:0000313" key="1">
    <source>
        <dbReference type="EMBL" id="MCY4746901.1"/>
    </source>
</evidence>
<evidence type="ECO:0000313" key="2">
    <source>
        <dbReference type="Proteomes" id="UP001076464"/>
    </source>
</evidence>
<dbReference type="EMBL" id="JAPPUY010000005">
    <property type="protein sequence ID" value="MCY4746901.1"/>
    <property type="molecule type" value="Genomic_DNA"/>
</dbReference>
<comment type="caution">
    <text evidence="1">The sequence shown here is derived from an EMBL/GenBank/DDBJ whole genome shotgun (WGS) entry which is preliminary data.</text>
</comment>
<sequence length="525" mass="55224">MTYPFHAARRPGSNISPVTFARCAVALAALTALAASATPDDAPFANPARIDTVRPAAIEGNWTAMKMPDGGRTAFASLSYLMAFDDDWGFGPGFYGTAKGNYGGIFTVGFTGQRRWRLSSNTHLAASLYVGAGGGLSSQRMSFGGGLMLRPEISLRTEHGAWYTGVGLSQIRFPSGNVKSGVGLAFTMGRAMDFVSFSPEDAGRQGRAGRRAGIGFDEIALTGGIEKPSAGSRTRGGRAYTGRVGKAGADMRQYIADGSWWGFEAAGAAQGGVDGYMEVLGQIGQDWALFGTPRLRMGGQLAGGLGGGGDVDTGNGWLLRAGPTLRWITPWGPTLRLDGGYTYAPSGAYRAPFLRAVLAMPLDRTPTLIGDDPGGTVREQQLGISVMRLPRVRFKDGREEAVSHLAVNMSRELSRHTYGAAQAGSAAVGSAGAYSFGLFGLGVQSNPLWGNLRLGAEWLVGAAGGGGIKVGGGAVTQAELWAQWQPAERLRLRAGLGQFRTLRSDDQSAPLTHLQLNYAFGALQR</sequence>
<keyword evidence="2" id="KW-1185">Reference proteome</keyword>
<accession>A0ACC6CEP0</accession>
<dbReference type="Proteomes" id="UP001076464">
    <property type="component" value="Unassembled WGS sequence"/>
</dbReference>
<gene>
    <name evidence="1" type="ORF">NYO99_18150</name>
</gene>
<organism evidence="1 2">
    <name type="scientific">Roseateles hydrophilus</name>
    <dbReference type="NCBI Taxonomy" id="2975054"/>
    <lineage>
        <taxon>Bacteria</taxon>
        <taxon>Pseudomonadati</taxon>
        <taxon>Pseudomonadota</taxon>
        <taxon>Betaproteobacteria</taxon>
        <taxon>Burkholderiales</taxon>
        <taxon>Sphaerotilaceae</taxon>
        <taxon>Roseateles</taxon>
    </lineage>
</organism>
<name>A0ACC6CEP0_9BURK</name>
<protein>
    <submittedName>
        <fullName evidence="1">Uncharacterized protein</fullName>
    </submittedName>
</protein>
<reference evidence="1" key="1">
    <citation type="submission" date="2022-08" db="EMBL/GenBank/DDBJ databases">
        <title>Genome sequencing of Pelomonas sp. UHG3.</title>
        <authorList>
            <person name="So Y."/>
        </authorList>
    </citation>
    <scope>NUCLEOTIDE SEQUENCE</scope>
    <source>
        <strain evidence="1">UHG3</strain>
    </source>
</reference>